<dbReference type="AlphaFoldDB" id="Q5MGH6"/>
<name>Q5MGH6_LONON</name>
<dbReference type="Pfam" id="PF07648">
    <property type="entry name" value="Kazal_2"/>
    <property type="match status" value="1"/>
</dbReference>
<dbReference type="InterPro" id="IPR036058">
    <property type="entry name" value="Kazal_dom_sf"/>
</dbReference>
<evidence type="ECO:0000256" key="3">
    <source>
        <dbReference type="ARBA" id="ARBA00023157"/>
    </source>
</evidence>
<dbReference type="InterPro" id="IPR002350">
    <property type="entry name" value="Kazal_dom"/>
</dbReference>
<evidence type="ECO:0000256" key="1">
    <source>
        <dbReference type="ARBA" id="ARBA00004613"/>
    </source>
</evidence>
<evidence type="ECO:0000256" key="2">
    <source>
        <dbReference type="ARBA" id="ARBA00022525"/>
    </source>
</evidence>
<dbReference type="InterPro" id="IPR039932">
    <property type="entry name" value="Spink4-like"/>
</dbReference>
<reference evidence="6" key="1">
    <citation type="journal article" date="2005" name="Gene">
        <title>A catalog for the transcripts from the venomous structures of the caterpillar Lonomia obliqua: identification of the proteins potentially involved in the coagulation disorder and hemorrhagic syndrome.</title>
        <authorList>
            <person name="Veiga A.B.G."/>
            <person name="Ribeiro J.M.C."/>
            <person name="Guimaraes J.A."/>
            <person name="Francischetti I.M.B."/>
        </authorList>
    </citation>
    <scope>NUCLEOTIDE SEQUENCE</scope>
    <source>
        <tissue evidence="6">Tegument</tissue>
    </source>
</reference>
<dbReference type="PANTHER" id="PTHR21179">
    <property type="entry name" value="SERINE-TYPE ENDOPEPTIDASE INHIBITOR"/>
    <property type="match status" value="1"/>
</dbReference>
<keyword evidence="2" id="KW-0964">Secreted</keyword>
<dbReference type="SUPFAM" id="SSF100895">
    <property type="entry name" value="Kazal-type serine protease inhibitors"/>
    <property type="match status" value="1"/>
</dbReference>
<proteinExistence type="evidence at transcript level"/>
<dbReference type="GO" id="GO:0005576">
    <property type="term" value="C:extracellular region"/>
    <property type="evidence" value="ECO:0007669"/>
    <property type="project" value="UniProtKB-SubCell"/>
</dbReference>
<evidence type="ECO:0000259" key="5">
    <source>
        <dbReference type="PROSITE" id="PS51465"/>
    </source>
</evidence>
<dbReference type="EMBL" id="AY829810">
    <property type="protein sequence ID" value="AAV91424.1"/>
    <property type="molecule type" value="mRNA"/>
</dbReference>
<keyword evidence="4" id="KW-0732">Signal</keyword>
<protein>
    <submittedName>
        <fullName evidence="6">Protease inhibitor 1</fullName>
    </submittedName>
</protein>
<comment type="subcellular location">
    <subcellularLocation>
        <location evidence="1">Secreted</location>
    </subcellularLocation>
</comment>
<feature type="signal peptide" evidence="4">
    <location>
        <begin position="1"/>
        <end position="19"/>
    </location>
</feature>
<evidence type="ECO:0000256" key="4">
    <source>
        <dbReference type="SAM" id="SignalP"/>
    </source>
</evidence>
<dbReference type="PROSITE" id="PS51465">
    <property type="entry name" value="KAZAL_2"/>
    <property type="match status" value="1"/>
</dbReference>
<dbReference type="GO" id="GO:0004867">
    <property type="term" value="F:serine-type endopeptidase inhibitor activity"/>
    <property type="evidence" value="ECO:0007669"/>
    <property type="project" value="InterPro"/>
</dbReference>
<evidence type="ECO:0000313" key="6">
    <source>
        <dbReference type="EMBL" id="AAV91424.1"/>
    </source>
</evidence>
<keyword evidence="3" id="KW-1015">Disulfide bond</keyword>
<feature type="domain" description="Kazal-like" evidence="5">
    <location>
        <begin position="96"/>
        <end position="149"/>
    </location>
</feature>
<sequence length="155" mass="17036">MGKLCMFLIFGLVASQTASMYTRERRQAGNNNTPNRSTDRFPIQNVFPEQNPFDDNMNIDIIDFLNQAQIGNQGQTNQQQQTSSTTLAPNNGQVAASMQQQCIRNCPVTSEYNPVCGTDNVTYTNPGRLTCAQSCGINVSLARQSPCPRANPVVN</sequence>
<dbReference type="SMART" id="SM00280">
    <property type="entry name" value="KAZAL"/>
    <property type="match status" value="1"/>
</dbReference>
<dbReference type="CDD" id="cd00104">
    <property type="entry name" value="KAZAL_FS"/>
    <property type="match status" value="1"/>
</dbReference>
<dbReference type="PANTHER" id="PTHR21179:SF0">
    <property type="entry name" value="SERINE PROTEASE INHIBITOR KAZAL-TYPE 4"/>
    <property type="match status" value="1"/>
</dbReference>
<organism evidence="6">
    <name type="scientific">Lonomia obliqua</name>
    <name type="common">Moth</name>
    <dbReference type="NCBI Taxonomy" id="304329"/>
    <lineage>
        <taxon>Eukaryota</taxon>
        <taxon>Metazoa</taxon>
        <taxon>Ecdysozoa</taxon>
        <taxon>Arthropoda</taxon>
        <taxon>Hexapoda</taxon>
        <taxon>Insecta</taxon>
        <taxon>Pterygota</taxon>
        <taxon>Neoptera</taxon>
        <taxon>Endopterygota</taxon>
        <taxon>Lepidoptera</taxon>
        <taxon>Glossata</taxon>
        <taxon>Ditrysia</taxon>
        <taxon>Bombycoidea</taxon>
        <taxon>Saturniidae</taxon>
        <taxon>Hemileucinae</taxon>
        <taxon>Lonomia</taxon>
    </lineage>
</organism>
<dbReference type="Gene3D" id="3.30.60.30">
    <property type="match status" value="1"/>
</dbReference>
<feature type="chain" id="PRO_5004260243" evidence="4">
    <location>
        <begin position="20"/>
        <end position="155"/>
    </location>
</feature>
<accession>Q5MGH6</accession>